<evidence type="ECO:0000313" key="5">
    <source>
        <dbReference type="EMBL" id="CAK9079587.1"/>
    </source>
</evidence>
<evidence type="ECO:0000259" key="4">
    <source>
        <dbReference type="Pfam" id="PF05118"/>
    </source>
</evidence>
<keyword evidence="3" id="KW-0560">Oxidoreductase</keyword>
<name>A0ABP0PU75_9DINO</name>
<keyword evidence="6" id="KW-1185">Reference proteome</keyword>
<keyword evidence="2" id="KW-0223">Dioxygenase</keyword>
<evidence type="ECO:0000256" key="2">
    <source>
        <dbReference type="ARBA" id="ARBA00022964"/>
    </source>
</evidence>
<sequence length="187" mass="20517">MFRPPSSSEWKSLCCSNTPLEVPPTNMPPIQPTGGGFAELCALPALQPSCDILAQRPEIDGNCSTYLAGAALARLLPGDEIKPHFDSHCRLSAHLGLRAVEGASMMVGGKISSWQEGRTLVFDDTYVHSVRHHGVAPRYVLVSWFCHPCDLTWRKKLPSEWLEMNPLPKWCGEGGGHPPVEGYGERL</sequence>
<dbReference type="InterPro" id="IPR007803">
    <property type="entry name" value="Asp/Arg/Pro-Hydrxlase"/>
</dbReference>
<proteinExistence type="inferred from homology"/>
<dbReference type="PANTHER" id="PTHR46332">
    <property type="entry name" value="ASPARTATE BETA-HYDROXYLASE DOMAIN-CONTAINING PROTEIN 2"/>
    <property type="match status" value="1"/>
</dbReference>
<comment type="caution">
    <text evidence="5">The sequence shown here is derived from an EMBL/GenBank/DDBJ whole genome shotgun (WGS) entry which is preliminary data.</text>
</comment>
<dbReference type="SUPFAM" id="SSF51197">
    <property type="entry name" value="Clavaminate synthase-like"/>
    <property type="match status" value="1"/>
</dbReference>
<comment type="similarity">
    <text evidence="1">Belongs to the aspartyl/asparaginyl beta-hydroxylase family.</text>
</comment>
<dbReference type="Gene3D" id="2.60.120.330">
    <property type="entry name" value="B-lactam Antibiotic, Isopenicillin N Synthase, Chain"/>
    <property type="match status" value="1"/>
</dbReference>
<reference evidence="5 6" key="1">
    <citation type="submission" date="2024-02" db="EMBL/GenBank/DDBJ databases">
        <authorList>
            <person name="Chen Y."/>
            <person name="Shah S."/>
            <person name="Dougan E. K."/>
            <person name="Thang M."/>
            <person name="Chan C."/>
        </authorList>
    </citation>
    <scope>NUCLEOTIDE SEQUENCE [LARGE SCALE GENOMIC DNA]</scope>
</reference>
<dbReference type="PANTHER" id="PTHR46332:SF5">
    <property type="entry name" value="ASPARTATE BETA-HYDROXYLASE DOMAIN CONTAINING 2"/>
    <property type="match status" value="1"/>
</dbReference>
<dbReference type="EMBL" id="CAXAMN010023673">
    <property type="protein sequence ID" value="CAK9079587.1"/>
    <property type="molecule type" value="Genomic_DNA"/>
</dbReference>
<evidence type="ECO:0000256" key="3">
    <source>
        <dbReference type="ARBA" id="ARBA00023002"/>
    </source>
</evidence>
<dbReference type="Proteomes" id="UP001642484">
    <property type="component" value="Unassembled WGS sequence"/>
</dbReference>
<evidence type="ECO:0000256" key="1">
    <source>
        <dbReference type="ARBA" id="ARBA00007730"/>
    </source>
</evidence>
<dbReference type="Pfam" id="PF05118">
    <property type="entry name" value="Asp_Arg_Hydrox"/>
    <property type="match status" value="1"/>
</dbReference>
<organism evidence="5 6">
    <name type="scientific">Durusdinium trenchii</name>
    <dbReference type="NCBI Taxonomy" id="1381693"/>
    <lineage>
        <taxon>Eukaryota</taxon>
        <taxon>Sar</taxon>
        <taxon>Alveolata</taxon>
        <taxon>Dinophyceae</taxon>
        <taxon>Suessiales</taxon>
        <taxon>Symbiodiniaceae</taxon>
        <taxon>Durusdinium</taxon>
    </lineage>
</organism>
<accession>A0ABP0PU75</accession>
<gene>
    <name evidence="5" type="ORF">CCMP2556_LOCUS39173</name>
</gene>
<dbReference type="InterPro" id="IPR027443">
    <property type="entry name" value="IPNS-like_sf"/>
</dbReference>
<protein>
    <recommendedName>
        <fullName evidence="4">Aspartyl/asparaginy/proline hydroxylase domain-containing protein</fullName>
    </recommendedName>
</protein>
<dbReference type="InterPro" id="IPR051821">
    <property type="entry name" value="Asp/Asn_beta-hydroxylase"/>
</dbReference>
<feature type="domain" description="Aspartyl/asparaginy/proline hydroxylase" evidence="4">
    <location>
        <begin position="50"/>
        <end position="148"/>
    </location>
</feature>
<evidence type="ECO:0000313" key="6">
    <source>
        <dbReference type="Proteomes" id="UP001642484"/>
    </source>
</evidence>